<gene>
    <name evidence="3" type="ORF">FMM80_11645</name>
</gene>
<accession>A0A9X5CAS9</accession>
<dbReference type="Proteomes" id="UP000474104">
    <property type="component" value="Unassembled WGS sequence"/>
</dbReference>
<protein>
    <submittedName>
        <fullName evidence="3">HNH/endo VII family nuclease</fullName>
    </submittedName>
</protein>
<sequence length="114" mass="13381">MALHRPYIRASVREEVEKRAEKNEKGQFLDANTGKPIEGKYDLGHKAGHEHWREAEKAEAEGLDQEEFNERMNNPDYYQIEDPHENRSHAHEMQDEDNLSQEESSETEENGQEM</sequence>
<dbReference type="OrthoDB" id="2085186at2"/>
<feature type="compositionally biased region" description="Basic and acidic residues" evidence="1">
    <location>
        <begin position="15"/>
        <end position="27"/>
    </location>
</feature>
<evidence type="ECO:0000313" key="4">
    <source>
        <dbReference type="Proteomes" id="UP000474104"/>
    </source>
</evidence>
<dbReference type="InterPro" id="IPR026835">
    <property type="entry name" value="YqcG_C"/>
</dbReference>
<comment type="caution">
    <text evidence="3">The sequence shown here is derived from an EMBL/GenBank/DDBJ whole genome shotgun (WGS) entry which is preliminary data.</text>
</comment>
<evidence type="ECO:0000313" key="3">
    <source>
        <dbReference type="EMBL" id="NDO69297.1"/>
    </source>
</evidence>
<feature type="compositionally biased region" description="Acidic residues" evidence="1">
    <location>
        <begin position="94"/>
        <end position="114"/>
    </location>
</feature>
<evidence type="ECO:0000259" key="2">
    <source>
        <dbReference type="Pfam" id="PF14410"/>
    </source>
</evidence>
<feature type="domain" description="Toxin YqcG C-terminal" evidence="2">
    <location>
        <begin position="26"/>
        <end position="92"/>
    </location>
</feature>
<dbReference type="AlphaFoldDB" id="A0A9X5CAS9"/>
<evidence type="ECO:0000256" key="1">
    <source>
        <dbReference type="SAM" id="MobiDB-lite"/>
    </source>
</evidence>
<proteinExistence type="predicted"/>
<reference evidence="3 4" key="1">
    <citation type="submission" date="2019-07" db="EMBL/GenBank/DDBJ databases">
        <title>Draft genome sequences of 15 bacterial species constituting the stable defined intestinal microbiota of the GM15 gnotobiotic mouse model.</title>
        <authorList>
            <person name="Elie C."/>
            <person name="Mathieu A."/>
            <person name="Saliou A."/>
            <person name="Darnaud M."/>
            <person name="Leulier F."/>
            <person name="Tamellini A."/>
        </authorList>
    </citation>
    <scope>NUCLEOTIDE SEQUENCE [LARGE SCALE GENOMIC DNA]</scope>
    <source>
        <strain evidence="4">ASF 502</strain>
    </source>
</reference>
<feature type="region of interest" description="Disordered" evidence="1">
    <location>
        <begin position="15"/>
        <end position="114"/>
    </location>
</feature>
<organism evidence="3 4">
    <name type="scientific">Schaedlerella arabinosiphila</name>
    <dbReference type="NCBI Taxonomy" id="2044587"/>
    <lineage>
        <taxon>Bacteria</taxon>
        <taxon>Bacillati</taxon>
        <taxon>Bacillota</taxon>
        <taxon>Clostridia</taxon>
        <taxon>Lachnospirales</taxon>
        <taxon>Lachnospiraceae</taxon>
        <taxon>Schaedlerella</taxon>
    </lineage>
</organism>
<feature type="compositionally biased region" description="Basic and acidic residues" evidence="1">
    <location>
        <begin position="37"/>
        <end position="60"/>
    </location>
</feature>
<dbReference type="EMBL" id="VIRB01000068">
    <property type="protein sequence ID" value="NDO69297.1"/>
    <property type="molecule type" value="Genomic_DNA"/>
</dbReference>
<feature type="compositionally biased region" description="Basic and acidic residues" evidence="1">
    <location>
        <begin position="81"/>
        <end position="93"/>
    </location>
</feature>
<name>A0A9X5CAS9_9FIRM</name>
<dbReference type="RefSeq" id="WP_004074146.1">
    <property type="nucleotide sequence ID" value="NZ_VIRB01000068.1"/>
</dbReference>
<dbReference type="Pfam" id="PF14410">
    <property type="entry name" value="GH-E"/>
    <property type="match status" value="1"/>
</dbReference>